<dbReference type="AlphaFoldDB" id="A0A5B9W1L9"/>
<dbReference type="OrthoDB" id="232771at2"/>
<dbReference type="InterPro" id="IPR019734">
    <property type="entry name" value="TPR_rpt"/>
</dbReference>
<dbReference type="Proteomes" id="UP000324233">
    <property type="component" value="Chromosome"/>
</dbReference>
<dbReference type="EMBL" id="CP042997">
    <property type="protein sequence ID" value="QEH34157.1"/>
    <property type="molecule type" value="Genomic_DNA"/>
</dbReference>
<dbReference type="RefSeq" id="WP_148594120.1">
    <property type="nucleotide sequence ID" value="NZ_CP042997.1"/>
</dbReference>
<keyword evidence="1" id="KW-0677">Repeat</keyword>
<keyword evidence="4" id="KW-0812">Transmembrane</keyword>
<feature type="repeat" description="TPR" evidence="3">
    <location>
        <begin position="224"/>
        <end position="257"/>
    </location>
</feature>
<gene>
    <name evidence="5" type="ORF">OJF2_26920</name>
</gene>
<name>A0A5B9W1L9_9BACT</name>
<proteinExistence type="predicted"/>
<dbReference type="SMART" id="SM00028">
    <property type="entry name" value="TPR"/>
    <property type="match status" value="4"/>
</dbReference>
<reference evidence="5 6" key="1">
    <citation type="submission" date="2019-08" db="EMBL/GenBank/DDBJ databases">
        <title>Deep-cultivation of Planctomycetes and their phenomic and genomic characterization uncovers novel biology.</title>
        <authorList>
            <person name="Wiegand S."/>
            <person name="Jogler M."/>
            <person name="Boedeker C."/>
            <person name="Pinto D."/>
            <person name="Vollmers J."/>
            <person name="Rivas-Marin E."/>
            <person name="Kohn T."/>
            <person name="Peeters S.H."/>
            <person name="Heuer A."/>
            <person name="Rast P."/>
            <person name="Oberbeckmann S."/>
            <person name="Bunk B."/>
            <person name="Jeske O."/>
            <person name="Meyerdierks A."/>
            <person name="Storesund J.E."/>
            <person name="Kallscheuer N."/>
            <person name="Luecker S."/>
            <person name="Lage O.M."/>
            <person name="Pohl T."/>
            <person name="Merkel B.J."/>
            <person name="Hornburger P."/>
            <person name="Mueller R.-W."/>
            <person name="Bruemmer F."/>
            <person name="Labrenz M."/>
            <person name="Spormann A.M."/>
            <person name="Op den Camp H."/>
            <person name="Overmann J."/>
            <person name="Amann R."/>
            <person name="Jetten M.S.M."/>
            <person name="Mascher T."/>
            <person name="Medema M.H."/>
            <person name="Devos D.P."/>
            <person name="Kaster A.-K."/>
            <person name="Ovreas L."/>
            <person name="Rohde M."/>
            <person name="Galperin M.Y."/>
            <person name="Jogler C."/>
        </authorList>
    </citation>
    <scope>NUCLEOTIDE SEQUENCE [LARGE SCALE GENOMIC DNA]</scope>
    <source>
        <strain evidence="5 6">OJF2</strain>
    </source>
</reference>
<evidence type="ECO:0000313" key="6">
    <source>
        <dbReference type="Proteomes" id="UP000324233"/>
    </source>
</evidence>
<keyword evidence="4" id="KW-1133">Transmembrane helix</keyword>
<feature type="repeat" description="TPR" evidence="3">
    <location>
        <begin position="156"/>
        <end position="189"/>
    </location>
</feature>
<dbReference type="PANTHER" id="PTHR44858">
    <property type="entry name" value="TETRATRICOPEPTIDE REPEAT PROTEIN 6"/>
    <property type="match status" value="1"/>
</dbReference>
<evidence type="ECO:0000313" key="5">
    <source>
        <dbReference type="EMBL" id="QEH34157.1"/>
    </source>
</evidence>
<organism evidence="5 6">
    <name type="scientific">Aquisphaera giovannonii</name>
    <dbReference type="NCBI Taxonomy" id="406548"/>
    <lineage>
        <taxon>Bacteria</taxon>
        <taxon>Pseudomonadati</taxon>
        <taxon>Planctomycetota</taxon>
        <taxon>Planctomycetia</taxon>
        <taxon>Isosphaerales</taxon>
        <taxon>Isosphaeraceae</taxon>
        <taxon>Aquisphaera</taxon>
    </lineage>
</organism>
<evidence type="ECO:0000256" key="4">
    <source>
        <dbReference type="SAM" id="Phobius"/>
    </source>
</evidence>
<accession>A0A5B9W1L9</accession>
<dbReference type="Gene3D" id="1.25.40.10">
    <property type="entry name" value="Tetratricopeptide repeat domain"/>
    <property type="match status" value="2"/>
</dbReference>
<evidence type="ECO:0000256" key="1">
    <source>
        <dbReference type="ARBA" id="ARBA00022737"/>
    </source>
</evidence>
<protein>
    <submittedName>
        <fullName evidence="5">Lipoprotein NlpI</fullName>
    </submittedName>
</protein>
<dbReference type="InterPro" id="IPR050498">
    <property type="entry name" value="Ycf3"/>
</dbReference>
<evidence type="ECO:0000256" key="3">
    <source>
        <dbReference type="PROSITE-ProRule" id="PRU00339"/>
    </source>
</evidence>
<dbReference type="KEGG" id="agv:OJF2_26920"/>
<feature type="transmembrane region" description="Helical" evidence="4">
    <location>
        <begin position="90"/>
        <end position="111"/>
    </location>
</feature>
<keyword evidence="6" id="KW-1185">Reference proteome</keyword>
<dbReference type="PROSITE" id="PS50005">
    <property type="entry name" value="TPR"/>
    <property type="match status" value="3"/>
</dbReference>
<keyword evidence="4" id="KW-0472">Membrane</keyword>
<dbReference type="SUPFAM" id="SSF48452">
    <property type="entry name" value="TPR-like"/>
    <property type="match status" value="1"/>
</dbReference>
<dbReference type="PANTHER" id="PTHR44858:SF1">
    <property type="entry name" value="UDP-N-ACETYLGLUCOSAMINE--PEPTIDE N-ACETYLGLUCOSAMINYLTRANSFERASE SPINDLY-RELATED"/>
    <property type="match status" value="1"/>
</dbReference>
<keyword evidence="5" id="KW-0449">Lipoprotein</keyword>
<evidence type="ECO:0000256" key="2">
    <source>
        <dbReference type="ARBA" id="ARBA00022803"/>
    </source>
</evidence>
<feature type="transmembrane region" description="Helical" evidence="4">
    <location>
        <begin position="16"/>
        <end position="37"/>
    </location>
</feature>
<keyword evidence="2 3" id="KW-0802">TPR repeat</keyword>
<sequence>MRGAELYDRVINAPGLMHLVAAFGVGVGFIMLAATFLAFGRVRVLARFMGVLGIAISMLALFVVHEQTVEERAGQYVTVTRYRYPESTRFQVRVALLGLPAAAAVVTVWVLGTVKKRLRSSVPDHMREGRKLLLHGRVDEALVQYNKAIAIAPYLGEAHLQRGYAREAKGETDLALQDFNAALDNDPQLVLAHLHRGRILTEKGELDAAMQDFDKVMALRPNDPECYLNRGVCQARRGQIDEAILDFQRVLKLTNHTDYAEPARFYLQQLGGVDPTVSPLMAAPLLGPNGAAGALPGRNQAAATDHGA</sequence>
<feature type="transmembrane region" description="Helical" evidence="4">
    <location>
        <begin position="44"/>
        <end position="64"/>
    </location>
</feature>
<dbReference type="Pfam" id="PF13174">
    <property type="entry name" value="TPR_6"/>
    <property type="match status" value="1"/>
</dbReference>
<dbReference type="InterPro" id="IPR011990">
    <property type="entry name" value="TPR-like_helical_dom_sf"/>
</dbReference>
<feature type="repeat" description="TPR" evidence="3">
    <location>
        <begin position="190"/>
        <end position="223"/>
    </location>
</feature>
<dbReference type="Pfam" id="PF13432">
    <property type="entry name" value="TPR_16"/>
    <property type="match status" value="1"/>
</dbReference>